<dbReference type="OrthoDB" id="1797912at2"/>
<dbReference type="Proteomes" id="UP000199520">
    <property type="component" value="Unassembled WGS sequence"/>
</dbReference>
<evidence type="ECO:0000256" key="1">
    <source>
        <dbReference type="SAM" id="Phobius"/>
    </source>
</evidence>
<feature type="transmembrane region" description="Helical" evidence="1">
    <location>
        <begin position="9"/>
        <end position="31"/>
    </location>
</feature>
<dbReference type="RefSeq" id="WP_090934320.1">
    <property type="nucleotide sequence ID" value="NZ_FOTS01000010.1"/>
</dbReference>
<gene>
    <name evidence="3" type="ORF">SAMN04490355_101016</name>
</gene>
<keyword evidence="4" id="KW-1185">Reference proteome</keyword>
<evidence type="ECO:0000259" key="2">
    <source>
        <dbReference type="Pfam" id="PF14358"/>
    </source>
</evidence>
<organism evidence="3 4">
    <name type="scientific">Pelosinus propionicus DSM 13327</name>
    <dbReference type="NCBI Taxonomy" id="1123291"/>
    <lineage>
        <taxon>Bacteria</taxon>
        <taxon>Bacillati</taxon>
        <taxon>Bacillota</taxon>
        <taxon>Negativicutes</taxon>
        <taxon>Selenomonadales</taxon>
        <taxon>Sporomusaceae</taxon>
        <taxon>Pelosinus</taxon>
    </lineage>
</organism>
<feature type="transmembrane region" description="Helical" evidence="1">
    <location>
        <begin position="51"/>
        <end position="71"/>
    </location>
</feature>
<keyword evidence="1" id="KW-1133">Transmembrane helix</keyword>
<keyword evidence="1" id="KW-0472">Membrane</keyword>
<name>A0A1I4IYC3_9FIRM</name>
<reference evidence="4" key="1">
    <citation type="submission" date="2016-10" db="EMBL/GenBank/DDBJ databases">
        <authorList>
            <person name="Varghese N."/>
            <person name="Submissions S."/>
        </authorList>
    </citation>
    <scope>NUCLEOTIDE SEQUENCE [LARGE SCALE GENOMIC DNA]</scope>
    <source>
        <strain evidence="4">DSM 13327</strain>
    </source>
</reference>
<evidence type="ECO:0000313" key="4">
    <source>
        <dbReference type="Proteomes" id="UP000199520"/>
    </source>
</evidence>
<feature type="domain" description="Flavinylation-associated cytochrome" evidence="2">
    <location>
        <begin position="11"/>
        <end position="67"/>
    </location>
</feature>
<keyword evidence="1" id="KW-0812">Transmembrane</keyword>
<accession>A0A1I4IYC3</accession>
<dbReference type="AlphaFoldDB" id="A0A1I4IYC3"/>
<evidence type="ECO:0000313" key="3">
    <source>
        <dbReference type="EMBL" id="SFL59027.1"/>
    </source>
</evidence>
<sequence length="91" mass="10202">MLSKPEKNYCLDIALLLFGAVSIATGVAISIKPPALMSFLKAINVKSLHEWSSYALTILLMFHLIFHVDWFKAMTRKKIHSKKSTTTIPPS</sequence>
<protein>
    <recommendedName>
        <fullName evidence="2">Flavinylation-associated cytochrome domain-containing protein</fullName>
    </recommendedName>
</protein>
<dbReference type="EMBL" id="FOTS01000010">
    <property type="protein sequence ID" value="SFL59027.1"/>
    <property type="molecule type" value="Genomic_DNA"/>
</dbReference>
<dbReference type="Pfam" id="PF14358">
    <property type="entry name" value="DUF4405"/>
    <property type="match status" value="1"/>
</dbReference>
<dbReference type="InterPro" id="IPR025517">
    <property type="entry name" value="DUF4405"/>
</dbReference>
<proteinExistence type="predicted"/>